<keyword evidence="3" id="KW-1185">Reference proteome</keyword>
<feature type="domain" description="VWFA" evidence="1">
    <location>
        <begin position="133"/>
        <end position="244"/>
    </location>
</feature>
<protein>
    <submittedName>
        <fullName evidence="2">VWA domain-containing protein</fullName>
    </submittedName>
</protein>
<evidence type="ECO:0000313" key="3">
    <source>
        <dbReference type="Proteomes" id="UP000779508"/>
    </source>
</evidence>
<proteinExistence type="predicted"/>
<dbReference type="InterPro" id="IPR002035">
    <property type="entry name" value="VWF_A"/>
</dbReference>
<gene>
    <name evidence="2" type="ORF">KQI88_07515</name>
</gene>
<reference evidence="2 3" key="1">
    <citation type="submission" date="2021-06" db="EMBL/GenBank/DDBJ databases">
        <authorList>
            <person name="Sun Q."/>
            <person name="Li D."/>
        </authorList>
    </citation>
    <scope>NUCLEOTIDE SEQUENCE [LARGE SCALE GENOMIC DNA]</scope>
    <source>
        <strain evidence="2 3">MSJ-5</strain>
    </source>
</reference>
<feature type="domain" description="VWFA" evidence="1">
    <location>
        <begin position="1"/>
        <end position="88"/>
    </location>
</feature>
<accession>A0ABS6G3H2</accession>
<comment type="caution">
    <text evidence="2">The sequence shown here is derived from an EMBL/GenBank/DDBJ whole genome shotgun (WGS) entry which is preliminary data.</text>
</comment>
<sequence>MERDVTIKQIILVTDGQSNVGGDPIEAAERAYRNGIIVNTIGIVDQKGSDEDALNEIVHIAKAGGGSYEYSYIDELFQTMQSLTYKTVNQTLQEVVSKQLKEMIGQDINSMEPASRSKILNYIDSFSDDVGVQCCILLDSSGSMANKIHVARHSILDLIHSFKGRRGKIDVAVIAFPGEDTHICKVLHNFDDAPDRLERSLYDVEPKGGTPTALAIEEGIKLINKSNIVRFKDSEVIEVNEYII</sequence>
<dbReference type="RefSeq" id="WP_216415852.1">
    <property type="nucleotide sequence ID" value="NZ_JAHLQK010000002.1"/>
</dbReference>
<dbReference type="Pfam" id="PF00092">
    <property type="entry name" value="VWA"/>
    <property type="match status" value="1"/>
</dbReference>
<dbReference type="CDD" id="cd00198">
    <property type="entry name" value="vWFA"/>
    <property type="match status" value="1"/>
</dbReference>
<evidence type="ECO:0000313" key="2">
    <source>
        <dbReference type="EMBL" id="MBU5676262.1"/>
    </source>
</evidence>
<dbReference type="EMBL" id="JAHLQK010000002">
    <property type="protein sequence ID" value="MBU5676262.1"/>
    <property type="molecule type" value="Genomic_DNA"/>
</dbReference>
<dbReference type="Pfam" id="PF13519">
    <property type="entry name" value="VWA_2"/>
    <property type="match status" value="1"/>
</dbReference>
<dbReference type="Proteomes" id="UP000779508">
    <property type="component" value="Unassembled WGS sequence"/>
</dbReference>
<dbReference type="PROSITE" id="PS50234">
    <property type="entry name" value="VWFA"/>
    <property type="match status" value="2"/>
</dbReference>
<name>A0ABS6G3H2_9FIRM</name>
<evidence type="ECO:0000259" key="1">
    <source>
        <dbReference type="PROSITE" id="PS50234"/>
    </source>
</evidence>
<organism evidence="2 3">
    <name type="scientific">Alkaliphilus flagellatus</name>
    <dbReference type="NCBI Taxonomy" id="2841507"/>
    <lineage>
        <taxon>Bacteria</taxon>
        <taxon>Bacillati</taxon>
        <taxon>Bacillota</taxon>
        <taxon>Clostridia</taxon>
        <taxon>Peptostreptococcales</taxon>
        <taxon>Natronincolaceae</taxon>
        <taxon>Alkaliphilus</taxon>
    </lineage>
</organism>